<dbReference type="Proteomes" id="UP000265520">
    <property type="component" value="Unassembled WGS sequence"/>
</dbReference>
<accession>A0A392VBR2</accession>
<reference evidence="1 2" key="1">
    <citation type="journal article" date="2018" name="Front. Plant Sci.">
        <title>Red Clover (Trifolium pratense) and Zigzag Clover (T. medium) - A Picture of Genomic Similarities and Differences.</title>
        <authorList>
            <person name="Dluhosova J."/>
            <person name="Istvanek J."/>
            <person name="Nedelnik J."/>
            <person name="Repkova J."/>
        </authorList>
    </citation>
    <scope>NUCLEOTIDE SEQUENCE [LARGE SCALE GENOMIC DNA]</scope>
    <source>
        <strain evidence="2">cv. 10/8</strain>
        <tissue evidence="1">Leaf</tissue>
    </source>
</reference>
<evidence type="ECO:0000313" key="2">
    <source>
        <dbReference type="Proteomes" id="UP000265520"/>
    </source>
</evidence>
<sequence length="56" mass="6171">DAIISHGSDFLDTNQLETDDAIDPNANQLAIVSAQFPEVVQQDIADDTEKVRKRDS</sequence>
<keyword evidence="2" id="KW-1185">Reference proteome</keyword>
<dbReference type="EMBL" id="LXQA011119243">
    <property type="protein sequence ID" value="MCI85587.1"/>
    <property type="molecule type" value="Genomic_DNA"/>
</dbReference>
<feature type="non-terminal residue" evidence="1">
    <location>
        <position position="1"/>
    </location>
</feature>
<evidence type="ECO:0000313" key="1">
    <source>
        <dbReference type="EMBL" id="MCI85587.1"/>
    </source>
</evidence>
<dbReference type="AlphaFoldDB" id="A0A392VBR2"/>
<name>A0A392VBR2_9FABA</name>
<protein>
    <submittedName>
        <fullName evidence="1">Uncharacterized protein</fullName>
    </submittedName>
</protein>
<proteinExistence type="predicted"/>
<comment type="caution">
    <text evidence="1">The sequence shown here is derived from an EMBL/GenBank/DDBJ whole genome shotgun (WGS) entry which is preliminary data.</text>
</comment>
<organism evidence="1 2">
    <name type="scientific">Trifolium medium</name>
    <dbReference type="NCBI Taxonomy" id="97028"/>
    <lineage>
        <taxon>Eukaryota</taxon>
        <taxon>Viridiplantae</taxon>
        <taxon>Streptophyta</taxon>
        <taxon>Embryophyta</taxon>
        <taxon>Tracheophyta</taxon>
        <taxon>Spermatophyta</taxon>
        <taxon>Magnoliopsida</taxon>
        <taxon>eudicotyledons</taxon>
        <taxon>Gunneridae</taxon>
        <taxon>Pentapetalae</taxon>
        <taxon>rosids</taxon>
        <taxon>fabids</taxon>
        <taxon>Fabales</taxon>
        <taxon>Fabaceae</taxon>
        <taxon>Papilionoideae</taxon>
        <taxon>50 kb inversion clade</taxon>
        <taxon>NPAAA clade</taxon>
        <taxon>Hologalegina</taxon>
        <taxon>IRL clade</taxon>
        <taxon>Trifolieae</taxon>
        <taxon>Trifolium</taxon>
    </lineage>
</organism>